<evidence type="ECO:0000313" key="2">
    <source>
        <dbReference type="EMBL" id="MDN3293419.1"/>
    </source>
</evidence>
<keyword evidence="3" id="KW-1185">Reference proteome</keyword>
<proteinExistence type="predicted"/>
<reference evidence="2" key="1">
    <citation type="submission" date="2023-06" db="EMBL/GenBank/DDBJ databases">
        <title>WGS-Sequencing of Streptomyces ficellus isolate 21 collected from sand in Gara Djebilet Iron Mine in Algeria.</title>
        <authorList>
            <person name="Zegers G.P."/>
            <person name="Gomez A."/>
            <person name="Gueddou A."/>
            <person name="Zahara A.F."/>
            <person name="Worth M."/>
            <person name="Sevigny J.L."/>
            <person name="Tisa L."/>
        </authorList>
    </citation>
    <scope>NUCLEOTIDE SEQUENCE</scope>
    <source>
        <strain evidence="2">AS11</strain>
    </source>
</reference>
<feature type="compositionally biased region" description="Basic and acidic residues" evidence="1">
    <location>
        <begin position="114"/>
        <end position="124"/>
    </location>
</feature>
<comment type="caution">
    <text evidence="2">The sequence shown here is derived from an EMBL/GenBank/DDBJ whole genome shotgun (WGS) entry which is preliminary data.</text>
</comment>
<dbReference type="RefSeq" id="WP_290110273.1">
    <property type="nucleotide sequence ID" value="NZ_JAUEPL010000004.1"/>
</dbReference>
<feature type="compositionally biased region" description="Polar residues" evidence="1">
    <location>
        <begin position="31"/>
        <end position="45"/>
    </location>
</feature>
<protein>
    <submittedName>
        <fullName evidence="2">Uncharacterized protein</fullName>
    </submittedName>
</protein>
<feature type="region of interest" description="Disordered" evidence="1">
    <location>
        <begin position="28"/>
        <end position="72"/>
    </location>
</feature>
<organism evidence="2 3">
    <name type="scientific">Streptomyces ficellus</name>
    <dbReference type="NCBI Taxonomy" id="1977088"/>
    <lineage>
        <taxon>Bacteria</taxon>
        <taxon>Bacillati</taxon>
        <taxon>Actinomycetota</taxon>
        <taxon>Actinomycetes</taxon>
        <taxon>Kitasatosporales</taxon>
        <taxon>Streptomycetaceae</taxon>
        <taxon>Streptomyces</taxon>
    </lineage>
</organism>
<name>A0ABT7Z1P9_9ACTN</name>
<evidence type="ECO:0000256" key="1">
    <source>
        <dbReference type="SAM" id="MobiDB-lite"/>
    </source>
</evidence>
<evidence type="ECO:0000313" key="3">
    <source>
        <dbReference type="Proteomes" id="UP001174050"/>
    </source>
</evidence>
<dbReference type="EMBL" id="JAUEPL010000004">
    <property type="protein sequence ID" value="MDN3293419.1"/>
    <property type="molecule type" value="Genomic_DNA"/>
</dbReference>
<dbReference type="Proteomes" id="UP001174050">
    <property type="component" value="Unassembled WGS sequence"/>
</dbReference>
<accession>A0ABT7Z1P9</accession>
<feature type="region of interest" description="Disordered" evidence="1">
    <location>
        <begin position="89"/>
        <end position="132"/>
    </location>
</feature>
<sequence>MTTDAVVWSATSTAPARLVPKRISIDCGERTQPSRTIQSNSTLRTPSRAAACSGPSGVSAATRPPGPPAADLVDLAGVVQRPVRVRAQVDQQAAVDEPPHHERPHVSLLADQVRGAERVGDPVGRRAARDRR</sequence>
<gene>
    <name evidence="2" type="ORF">QWM81_05070</name>
</gene>